<gene>
    <name evidence="1" type="ORF">AVO44_05615</name>
</gene>
<evidence type="ECO:0000313" key="2">
    <source>
        <dbReference type="Proteomes" id="UP000053690"/>
    </source>
</evidence>
<dbReference type="Proteomes" id="UP000053690">
    <property type="component" value="Unassembled WGS sequence"/>
</dbReference>
<dbReference type="AlphaFoldDB" id="A0A0X3U054"/>
<dbReference type="STRING" id="1685378.AVO44_05615"/>
<dbReference type="EMBL" id="LQBP01000002">
    <property type="protein sequence ID" value="KUJ81328.1"/>
    <property type="molecule type" value="Genomic_DNA"/>
</dbReference>
<proteinExistence type="predicted"/>
<dbReference type="RefSeq" id="WP_068333771.1">
    <property type="nucleotide sequence ID" value="NZ_LQBP01000002.1"/>
</dbReference>
<name>A0A0X3U054_9RHOB</name>
<reference evidence="2" key="1">
    <citation type="submission" date="2015-12" db="EMBL/GenBank/DDBJ databases">
        <authorList>
            <person name="Zhang G."/>
            <person name="Stingl U."/>
        </authorList>
    </citation>
    <scope>NUCLEOTIDE SEQUENCE [LARGE SCALE GENOMIC DNA]</scope>
    <source>
        <strain evidence="2">ZGT108</strain>
    </source>
</reference>
<keyword evidence="2" id="KW-1185">Reference proteome</keyword>
<comment type="caution">
    <text evidence="1">The sequence shown here is derived from an EMBL/GenBank/DDBJ whole genome shotgun (WGS) entry which is preliminary data.</text>
</comment>
<sequence length="285" mass="29920">MTSGLKIHAILLGTLFAVMPGCGGNAQDRASKAGALGHSEAADASATQVAAVDSSTYAGRIQVKLDSSISLRDTPVSIPVYAGLQEAGPTRLRLRALVDLRDLQLKAPDILTGPLEESCNRQIYLEVSDIAAQGDNVRVEGATRAQFSRCNRNEEPGLRYFGVTVDVVAVGKAEVRDQCLYFTLDGLDLDPRGLIGGAANIFGITNRIKTAVLEKAGEVLAANPICPPLPESFSVLDPNYESGGTREIEPGGMGGAIVGSVDVSAETLVKLLAGLQERGVLEFAE</sequence>
<dbReference type="OrthoDB" id="7701911at2"/>
<protein>
    <submittedName>
        <fullName evidence="1">Uncharacterized protein</fullName>
    </submittedName>
</protein>
<evidence type="ECO:0000313" key="1">
    <source>
        <dbReference type="EMBL" id="KUJ81328.1"/>
    </source>
</evidence>
<accession>A0A0X3U054</accession>
<organism evidence="1 2">
    <name type="scientific">Ruegeria profundi</name>
    <dbReference type="NCBI Taxonomy" id="1685378"/>
    <lineage>
        <taxon>Bacteria</taxon>
        <taxon>Pseudomonadati</taxon>
        <taxon>Pseudomonadota</taxon>
        <taxon>Alphaproteobacteria</taxon>
        <taxon>Rhodobacterales</taxon>
        <taxon>Roseobacteraceae</taxon>
        <taxon>Ruegeria</taxon>
    </lineage>
</organism>